<comment type="similarity">
    <text evidence="1 2">Belongs to the short-chain dehydrogenases/reductases (SDR) family.</text>
</comment>
<evidence type="ECO:0000256" key="2">
    <source>
        <dbReference type="RuleBase" id="RU000363"/>
    </source>
</evidence>
<dbReference type="PRINTS" id="PR00080">
    <property type="entry name" value="SDRFAMILY"/>
</dbReference>
<reference evidence="3 4" key="1">
    <citation type="submission" date="2020-02" db="EMBL/GenBank/DDBJ databases">
        <title>Full genome sequence of Nocardioides sp. R-3366.</title>
        <authorList>
            <person name="Im W.-T."/>
        </authorList>
    </citation>
    <scope>NUCLEOTIDE SEQUENCE [LARGE SCALE GENOMIC DNA]</scope>
    <source>
        <strain evidence="3 4">R-3366</strain>
    </source>
</reference>
<gene>
    <name evidence="3" type="ORF">G5V58_18475</name>
</gene>
<dbReference type="KEGG" id="nano:G5V58_18475"/>
<evidence type="ECO:0000256" key="1">
    <source>
        <dbReference type="ARBA" id="ARBA00006484"/>
    </source>
</evidence>
<name>A0A6G6WGZ5_9ACTN</name>
<dbReference type="Proteomes" id="UP000502996">
    <property type="component" value="Chromosome"/>
</dbReference>
<keyword evidence="4" id="KW-1185">Reference proteome</keyword>
<dbReference type="InterPro" id="IPR050259">
    <property type="entry name" value="SDR"/>
</dbReference>
<dbReference type="Pfam" id="PF00106">
    <property type="entry name" value="adh_short"/>
    <property type="match status" value="1"/>
</dbReference>
<dbReference type="EMBL" id="CP049257">
    <property type="protein sequence ID" value="QIG44502.1"/>
    <property type="molecule type" value="Genomic_DNA"/>
</dbReference>
<dbReference type="SUPFAM" id="SSF51735">
    <property type="entry name" value="NAD(P)-binding Rossmann-fold domains"/>
    <property type="match status" value="1"/>
</dbReference>
<accession>A0A6G6WGZ5</accession>
<dbReference type="PROSITE" id="PS00061">
    <property type="entry name" value="ADH_SHORT"/>
    <property type="match status" value="1"/>
</dbReference>
<dbReference type="CDD" id="cd05233">
    <property type="entry name" value="SDR_c"/>
    <property type="match status" value="1"/>
</dbReference>
<dbReference type="PANTHER" id="PTHR42879">
    <property type="entry name" value="3-OXOACYL-(ACYL-CARRIER-PROTEIN) REDUCTASE"/>
    <property type="match status" value="1"/>
</dbReference>
<organism evidence="3 4">
    <name type="scientific">Nocardioides anomalus</name>
    <dbReference type="NCBI Taxonomy" id="2712223"/>
    <lineage>
        <taxon>Bacteria</taxon>
        <taxon>Bacillati</taxon>
        <taxon>Actinomycetota</taxon>
        <taxon>Actinomycetes</taxon>
        <taxon>Propionibacteriales</taxon>
        <taxon>Nocardioidaceae</taxon>
        <taxon>Nocardioides</taxon>
    </lineage>
</organism>
<evidence type="ECO:0000313" key="4">
    <source>
        <dbReference type="Proteomes" id="UP000502996"/>
    </source>
</evidence>
<protein>
    <submittedName>
        <fullName evidence="3">SDR family oxidoreductase</fullName>
    </submittedName>
</protein>
<dbReference type="GO" id="GO:0032787">
    <property type="term" value="P:monocarboxylic acid metabolic process"/>
    <property type="evidence" value="ECO:0007669"/>
    <property type="project" value="UniProtKB-ARBA"/>
</dbReference>
<dbReference type="InterPro" id="IPR002347">
    <property type="entry name" value="SDR_fam"/>
</dbReference>
<dbReference type="AlphaFoldDB" id="A0A6G6WGZ5"/>
<dbReference type="InterPro" id="IPR036291">
    <property type="entry name" value="NAD(P)-bd_dom_sf"/>
</dbReference>
<sequence>MTRTAIVTGGGAGLGRELALGLAGAGYAVVVADLDEAAARSCATAVEEHGVPARPVRADLRERGDLDHVLAAAQSLGGPDVLVNNAGAWSARRQYPEAAEDEWVATMALNLIAPMTLTQLVLDPMRARGGGVVVNIASSGGIGFEAYGSPEYGAAKAGLIRFTSALAGLADTDAVRVMCVAPDWIGLDRAHEQWRRLSEDERARARPLIPPADVVASVLDLVRHGTGGTVVELWGGEPPVVHTAAPG</sequence>
<dbReference type="PANTHER" id="PTHR42879:SF2">
    <property type="entry name" value="3-OXOACYL-[ACYL-CARRIER-PROTEIN] REDUCTASE FABG"/>
    <property type="match status" value="1"/>
</dbReference>
<proteinExistence type="inferred from homology"/>
<dbReference type="InterPro" id="IPR020904">
    <property type="entry name" value="Sc_DH/Rdtase_CS"/>
</dbReference>
<dbReference type="RefSeq" id="WP_165236037.1">
    <property type="nucleotide sequence ID" value="NZ_CP049257.1"/>
</dbReference>
<evidence type="ECO:0000313" key="3">
    <source>
        <dbReference type="EMBL" id="QIG44502.1"/>
    </source>
</evidence>
<dbReference type="Gene3D" id="3.40.50.720">
    <property type="entry name" value="NAD(P)-binding Rossmann-like Domain"/>
    <property type="match status" value="1"/>
</dbReference>
<dbReference type="PRINTS" id="PR00081">
    <property type="entry name" value="GDHRDH"/>
</dbReference>